<keyword evidence="3" id="KW-1185">Reference proteome</keyword>
<dbReference type="GO" id="GO:0036088">
    <property type="term" value="P:D-serine catabolic process"/>
    <property type="evidence" value="ECO:0007669"/>
    <property type="project" value="TreeGrafter"/>
</dbReference>
<evidence type="ECO:0000259" key="1">
    <source>
        <dbReference type="Pfam" id="PF01168"/>
    </source>
</evidence>
<dbReference type="Proteomes" id="UP000315628">
    <property type="component" value="Unassembled WGS sequence"/>
</dbReference>
<dbReference type="AlphaFoldDB" id="A0A560WGR7"/>
<dbReference type="Pfam" id="PF01168">
    <property type="entry name" value="Ala_racemase_N"/>
    <property type="match status" value="1"/>
</dbReference>
<evidence type="ECO:0000313" key="3">
    <source>
        <dbReference type="Proteomes" id="UP000315628"/>
    </source>
</evidence>
<accession>A0A560WGR7</accession>
<comment type="caution">
    <text evidence="2">The sequence shown here is derived from an EMBL/GenBank/DDBJ whole genome shotgun (WGS) entry which is preliminary data.</text>
</comment>
<evidence type="ECO:0000313" key="2">
    <source>
        <dbReference type="EMBL" id="TWD16891.1"/>
    </source>
</evidence>
<dbReference type="Gene3D" id="3.20.20.10">
    <property type="entry name" value="Alanine racemase"/>
    <property type="match status" value="1"/>
</dbReference>
<dbReference type="InterPro" id="IPR001608">
    <property type="entry name" value="Ala_racemase_N"/>
</dbReference>
<dbReference type="SUPFAM" id="SSF51419">
    <property type="entry name" value="PLP-binding barrel"/>
    <property type="match status" value="1"/>
</dbReference>
<dbReference type="InterPro" id="IPR051466">
    <property type="entry name" value="D-amino_acid_metab_enzyme"/>
</dbReference>
<gene>
    <name evidence="2" type="ORF">FB557_0437</name>
</gene>
<dbReference type="PANTHER" id="PTHR28004">
    <property type="entry name" value="ZGC:162816-RELATED"/>
    <property type="match status" value="1"/>
</dbReference>
<proteinExistence type="predicted"/>
<reference evidence="2 3" key="1">
    <citation type="submission" date="2019-06" db="EMBL/GenBank/DDBJ databases">
        <title>Sequencing the genomes of 1000 actinobacteria strains.</title>
        <authorList>
            <person name="Klenk H.-P."/>
        </authorList>
    </citation>
    <scope>NUCLEOTIDE SEQUENCE [LARGE SCALE GENOMIC DNA]</scope>
    <source>
        <strain evidence="2 3">DSM 18935</strain>
    </source>
</reference>
<sequence>MGAGACHADRVSDHRERLVEATAHLDAPLALLDKDALERNADDLVRRAAGLPVRVATKSVRVRSVIERTLTRSGFGGVMTYSLAESVWLADHGVQDILLAYPAVQASAIRDLVAQEHRRAAITVMVDSVESLEVIIAAAGAGHPPISVCLDIDCSLRPGVLGVRPVHLGVRRSPVRTPRAARAVARAVEDRPGFELSGLMFYDAQVAGLPDTSPAVRWVKRASDADLLERRHEIVAAVGEHAQLRFVNAGGTGSLEACAADPVVTELTAGSGLFMPTLFDRYDAFEARPAAYFALDVVRRPARSVATCFAGGYIASGSASASRQPSPVWPEGLELTGTEGAGEVQTPVTGRAARDLRVGDRVLFRHAKAGEMCERFDELSIVGSDGHVETVPTYRGEGRNFG</sequence>
<dbReference type="EMBL" id="VIUW01000001">
    <property type="protein sequence ID" value="TWD16891.1"/>
    <property type="molecule type" value="Genomic_DNA"/>
</dbReference>
<feature type="domain" description="Alanine racemase N-terminal" evidence="1">
    <location>
        <begin position="33"/>
        <end position="275"/>
    </location>
</feature>
<dbReference type="InterPro" id="IPR029066">
    <property type="entry name" value="PLP-binding_barrel"/>
</dbReference>
<protein>
    <submittedName>
        <fullName evidence="2">D-serine deaminase-like pyridoxal phosphate-dependent protein</fullName>
    </submittedName>
</protein>
<dbReference type="GO" id="GO:0008721">
    <property type="term" value="F:D-serine ammonia-lyase activity"/>
    <property type="evidence" value="ECO:0007669"/>
    <property type="project" value="TreeGrafter"/>
</dbReference>
<dbReference type="PANTHER" id="PTHR28004:SF2">
    <property type="entry name" value="D-SERINE DEHYDRATASE"/>
    <property type="match status" value="1"/>
</dbReference>
<name>A0A560WGR7_9MICO</name>
<organism evidence="2 3">
    <name type="scientific">Marihabitans asiaticum</name>
    <dbReference type="NCBI Taxonomy" id="415218"/>
    <lineage>
        <taxon>Bacteria</taxon>
        <taxon>Bacillati</taxon>
        <taxon>Actinomycetota</taxon>
        <taxon>Actinomycetes</taxon>
        <taxon>Micrococcales</taxon>
        <taxon>Intrasporangiaceae</taxon>
        <taxon>Marihabitans</taxon>
    </lineage>
</organism>